<proteinExistence type="predicted"/>
<dbReference type="Gene3D" id="3.30.200.20">
    <property type="entry name" value="Phosphorylase Kinase, domain 1"/>
    <property type="match status" value="1"/>
</dbReference>
<protein>
    <submittedName>
        <fullName evidence="7">S-locus-specific glycoprotein S6</fullName>
    </submittedName>
</protein>
<evidence type="ECO:0000313" key="8">
    <source>
        <dbReference type="Proteomes" id="UP000436088"/>
    </source>
</evidence>
<keyword evidence="3" id="KW-0547">Nucleotide-binding</keyword>
<reference evidence="7" key="1">
    <citation type="submission" date="2019-09" db="EMBL/GenBank/DDBJ databases">
        <title>Draft genome information of white flower Hibiscus syriacus.</title>
        <authorList>
            <person name="Kim Y.-M."/>
        </authorList>
    </citation>
    <scope>NUCLEOTIDE SEQUENCE [LARGE SCALE GENOMIC DNA]</scope>
    <source>
        <strain evidence="7">YM2019G1</strain>
    </source>
</reference>
<dbReference type="InterPro" id="IPR001245">
    <property type="entry name" value="Ser-Thr/Tyr_kinase_cat_dom"/>
</dbReference>
<dbReference type="GO" id="GO:0004674">
    <property type="term" value="F:protein serine/threonine kinase activity"/>
    <property type="evidence" value="ECO:0007669"/>
    <property type="project" value="UniProtKB-KW"/>
</dbReference>
<evidence type="ECO:0000256" key="5">
    <source>
        <dbReference type="ARBA" id="ARBA00022840"/>
    </source>
</evidence>
<name>A0A6A2YGS2_HIBSY</name>
<gene>
    <name evidence="7" type="ORF">F3Y22_tig00111783pilonHSYRG00513</name>
</gene>
<dbReference type="SUPFAM" id="SSF56112">
    <property type="entry name" value="Protein kinase-like (PK-like)"/>
    <property type="match status" value="1"/>
</dbReference>
<dbReference type="InterPro" id="IPR020635">
    <property type="entry name" value="Tyr_kinase_cat_dom"/>
</dbReference>
<dbReference type="Proteomes" id="UP000436088">
    <property type="component" value="Unassembled WGS sequence"/>
</dbReference>
<keyword evidence="8" id="KW-1185">Reference proteome</keyword>
<comment type="caution">
    <text evidence="7">The sequence shown here is derived from an EMBL/GenBank/DDBJ whole genome shotgun (WGS) entry which is preliminary data.</text>
</comment>
<keyword evidence="4" id="KW-0418">Kinase</keyword>
<sequence length="267" mass="29248">MPLGCIYMANMEIQEKVKRLPVVSSMCCCKDDDVAAFKESKTKNVSADVSKPSDILIDGSQGNGPELTIVNFSSVAAAVKNFCEANRLGQGGFGPVYKGELPGGQEIAVKRLSGTSGQGLEEFKNEIILIAKLQHRNLVRLLGCSIEGEEKIGYMSPEYAMEGLFLSKSDVYSFGAWSLWNEDKAMELIDPSIKDSCSTKVVLKCIHIGMLCVQDSAMNRPTMATVVLMLEIEGPTLPMPKQPTYTSMRSLVEICMKLHLHLPKMSQ</sequence>
<dbReference type="GO" id="GO:0005886">
    <property type="term" value="C:plasma membrane"/>
    <property type="evidence" value="ECO:0007669"/>
    <property type="project" value="TreeGrafter"/>
</dbReference>
<dbReference type="GO" id="GO:0004713">
    <property type="term" value="F:protein tyrosine kinase activity"/>
    <property type="evidence" value="ECO:0007669"/>
    <property type="project" value="InterPro"/>
</dbReference>
<evidence type="ECO:0000256" key="4">
    <source>
        <dbReference type="ARBA" id="ARBA00022777"/>
    </source>
</evidence>
<dbReference type="GO" id="GO:0005524">
    <property type="term" value="F:ATP binding"/>
    <property type="evidence" value="ECO:0007669"/>
    <property type="project" value="UniProtKB-KW"/>
</dbReference>
<evidence type="ECO:0000313" key="7">
    <source>
        <dbReference type="EMBL" id="KAE8673494.1"/>
    </source>
</evidence>
<keyword evidence="2" id="KW-0808">Transferase</keyword>
<evidence type="ECO:0000256" key="1">
    <source>
        <dbReference type="ARBA" id="ARBA00022527"/>
    </source>
</evidence>
<evidence type="ECO:0000256" key="3">
    <source>
        <dbReference type="ARBA" id="ARBA00022741"/>
    </source>
</evidence>
<dbReference type="Pfam" id="PF07714">
    <property type="entry name" value="PK_Tyr_Ser-Thr"/>
    <property type="match status" value="1"/>
</dbReference>
<dbReference type="EMBL" id="VEPZ02001427">
    <property type="protein sequence ID" value="KAE8673494.1"/>
    <property type="molecule type" value="Genomic_DNA"/>
</dbReference>
<keyword evidence="5" id="KW-0067">ATP-binding</keyword>
<organism evidence="7 8">
    <name type="scientific">Hibiscus syriacus</name>
    <name type="common">Rose of Sharon</name>
    <dbReference type="NCBI Taxonomy" id="106335"/>
    <lineage>
        <taxon>Eukaryota</taxon>
        <taxon>Viridiplantae</taxon>
        <taxon>Streptophyta</taxon>
        <taxon>Embryophyta</taxon>
        <taxon>Tracheophyta</taxon>
        <taxon>Spermatophyta</taxon>
        <taxon>Magnoliopsida</taxon>
        <taxon>eudicotyledons</taxon>
        <taxon>Gunneridae</taxon>
        <taxon>Pentapetalae</taxon>
        <taxon>rosids</taxon>
        <taxon>malvids</taxon>
        <taxon>Malvales</taxon>
        <taxon>Malvaceae</taxon>
        <taxon>Malvoideae</taxon>
        <taxon>Hibiscus</taxon>
    </lineage>
</organism>
<evidence type="ECO:0000256" key="2">
    <source>
        <dbReference type="ARBA" id="ARBA00022679"/>
    </source>
</evidence>
<dbReference type="PROSITE" id="PS50011">
    <property type="entry name" value="PROTEIN_KINASE_DOM"/>
    <property type="match status" value="1"/>
</dbReference>
<dbReference type="PANTHER" id="PTHR27002">
    <property type="entry name" value="RECEPTOR-LIKE SERINE/THREONINE-PROTEIN KINASE SD1-8"/>
    <property type="match status" value="1"/>
</dbReference>
<dbReference type="Gene3D" id="1.10.510.10">
    <property type="entry name" value="Transferase(Phosphotransferase) domain 1"/>
    <property type="match status" value="1"/>
</dbReference>
<accession>A0A6A2YGS2</accession>
<dbReference type="SMART" id="SM00219">
    <property type="entry name" value="TyrKc"/>
    <property type="match status" value="1"/>
</dbReference>
<dbReference type="AlphaFoldDB" id="A0A6A2YGS2"/>
<evidence type="ECO:0000259" key="6">
    <source>
        <dbReference type="PROSITE" id="PS50011"/>
    </source>
</evidence>
<keyword evidence="1" id="KW-0723">Serine/threonine-protein kinase</keyword>
<dbReference type="InterPro" id="IPR000719">
    <property type="entry name" value="Prot_kinase_dom"/>
</dbReference>
<feature type="domain" description="Protein kinase" evidence="6">
    <location>
        <begin position="82"/>
        <end position="267"/>
    </location>
</feature>
<dbReference type="FunFam" id="3.30.200.20:FF:000951">
    <property type="entry name" value="Uncharacterized protein"/>
    <property type="match status" value="1"/>
</dbReference>
<dbReference type="PANTHER" id="PTHR27002:SF932">
    <property type="entry name" value="RECEPTOR-LIKE SERINE_THREONINE-PROTEIN KINASE"/>
    <property type="match status" value="1"/>
</dbReference>
<dbReference type="InterPro" id="IPR011009">
    <property type="entry name" value="Kinase-like_dom_sf"/>
</dbReference>